<evidence type="ECO:0000313" key="1">
    <source>
        <dbReference type="EMBL" id="CAB4126725.1"/>
    </source>
</evidence>
<reference evidence="1" key="1">
    <citation type="submission" date="2020-04" db="EMBL/GenBank/DDBJ databases">
        <authorList>
            <person name="Chiriac C."/>
            <person name="Salcher M."/>
            <person name="Ghai R."/>
            <person name="Kavagutti S V."/>
        </authorList>
    </citation>
    <scope>NUCLEOTIDE SEQUENCE</scope>
</reference>
<proteinExistence type="predicted"/>
<dbReference type="EMBL" id="LR796203">
    <property type="protein sequence ID" value="CAB4126725.1"/>
    <property type="molecule type" value="Genomic_DNA"/>
</dbReference>
<organism evidence="1">
    <name type="scientific">uncultured Caudovirales phage</name>
    <dbReference type="NCBI Taxonomy" id="2100421"/>
    <lineage>
        <taxon>Viruses</taxon>
        <taxon>Duplodnaviria</taxon>
        <taxon>Heunggongvirae</taxon>
        <taxon>Uroviricota</taxon>
        <taxon>Caudoviricetes</taxon>
        <taxon>Peduoviridae</taxon>
        <taxon>Maltschvirus</taxon>
        <taxon>Maltschvirus maltsch</taxon>
    </lineage>
</organism>
<protein>
    <submittedName>
        <fullName evidence="1">Uncharacterized protein</fullName>
    </submittedName>
</protein>
<accession>A0A6J5KZN6</accession>
<gene>
    <name evidence="1" type="ORF">UFOVP78_12</name>
</gene>
<sequence>MAISKSLPFGNPADGWSLTYWRLVSVSTDVLNSTVSYSLAGYASAAARQAGGTPRETMTSFATLDALGAASPWEVTPAAIYAHAKRSTDPVTCTQAMVDAGQYGPELLGELVMPEAAPNPLADAKDA</sequence>
<name>A0A6J5KZN6_9CAUD</name>